<evidence type="ECO:0000256" key="1">
    <source>
        <dbReference type="SAM" id="MobiDB-lite"/>
    </source>
</evidence>
<proteinExistence type="predicted"/>
<gene>
    <name evidence="3" type="ORF">FRACYDRAFT_196024</name>
</gene>
<dbReference type="Proteomes" id="UP000095751">
    <property type="component" value="Unassembled WGS sequence"/>
</dbReference>
<name>A0A1E7ETE6_9STRA</name>
<reference evidence="3 4" key="1">
    <citation type="submission" date="2016-09" db="EMBL/GenBank/DDBJ databases">
        <title>Extensive genetic diversity and differential bi-allelic expression allows diatom success in the polar Southern Ocean.</title>
        <authorList>
            <consortium name="DOE Joint Genome Institute"/>
            <person name="Mock T."/>
            <person name="Otillar R.P."/>
            <person name="Strauss J."/>
            <person name="Dupont C."/>
            <person name="Frickenhaus S."/>
            <person name="Maumus F."/>
            <person name="Mcmullan M."/>
            <person name="Sanges R."/>
            <person name="Schmutz J."/>
            <person name="Toseland A."/>
            <person name="Valas R."/>
            <person name="Veluchamy A."/>
            <person name="Ward B.J."/>
            <person name="Allen A."/>
            <person name="Barry K."/>
            <person name="Falciatore A."/>
            <person name="Ferrante M."/>
            <person name="Fortunato A.E."/>
            <person name="Gloeckner G."/>
            <person name="Gruber A."/>
            <person name="Hipkin R."/>
            <person name="Janech M."/>
            <person name="Kroth P."/>
            <person name="Leese F."/>
            <person name="Lindquist E."/>
            <person name="Lyon B.R."/>
            <person name="Martin J."/>
            <person name="Mayer C."/>
            <person name="Parker M."/>
            <person name="Quesneville H."/>
            <person name="Raymond J."/>
            <person name="Uhlig C."/>
            <person name="Valentin K.U."/>
            <person name="Worden A.Z."/>
            <person name="Armbrust E.V."/>
            <person name="Bowler C."/>
            <person name="Green B."/>
            <person name="Moulton V."/>
            <person name="Van Oosterhout C."/>
            <person name="Grigoriev I."/>
        </authorList>
    </citation>
    <scope>NUCLEOTIDE SEQUENCE [LARGE SCALE GENOMIC DNA]</scope>
    <source>
        <strain evidence="3 4">CCMP1102</strain>
    </source>
</reference>
<accession>A0A1E7ETE6</accession>
<dbReference type="InParanoid" id="A0A1E7ETE6"/>
<keyword evidence="4" id="KW-1185">Reference proteome</keyword>
<dbReference type="KEGG" id="fcy:FRACYDRAFT_196024"/>
<evidence type="ECO:0000259" key="2">
    <source>
        <dbReference type="PROSITE" id="PS50280"/>
    </source>
</evidence>
<dbReference type="Gene3D" id="2.170.270.10">
    <property type="entry name" value="SET domain"/>
    <property type="match status" value="1"/>
</dbReference>
<dbReference type="AlphaFoldDB" id="A0A1E7ETE6"/>
<dbReference type="EMBL" id="KV784378">
    <property type="protein sequence ID" value="OEU08833.1"/>
    <property type="molecule type" value="Genomic_DNA"/>
</dbReference>
<dbReference type="OrthoDB" id="5560686at2759"/>
<dbReference type="PROSITE" id="PS50280">
    <property type="entry name" value="SET"/>
    <property type="match status" value="1"/>
</dbReference>
<dbReference type="Pfam" id="PF00856">
    <property type="entry name" value="SET"/>
    <property type="match status" value="1"/>
</dbReference>
<dbReference type="InterPro" id="IPR001214">
    <property type="entry name" value="SET_dom"/>
</dbReference>
<protein>
    <recommendedName>
        <fullName evidence="2">SET domain-containing protein</fullName>
    </recommendedName>
</protein>
<sequence>MVSSARQKSPDFDGVKDANDYDDSKCGLYLATSSTSDPDEEQTKWGVYAGKDIESDSPIGYGDVAIHTFHFMANNIWMDTETEEIMDDLDKNELANIVDWFEQFVWVPNSSGGQYELKDTNNGAKIVTAIPGTGVLGGYNPKMTNADWNHSSAYHRDAWNEYPEEAHPGRGAYTNYFGLELASKEVIPAGREIFVEYGDNWQDENGDKEKESLTKKDYGRVDQTIEKMIQFFHKHESKLDEGSKKKIYEFLRRDVMLAAAGSEKGKQIHKMLPDDPAELKDILEDGGSFASKAPGSVRSIEWLEANGLCMDNIKPGPSTIPYAGRGAFATRDIKEGNLVSPVPLIHISDETVLDMHPVESVSYRNDPDDEAESLFVRESDERIGIQLLMNYCFGHPESSMIFFPTGAVASYINHGSSKEKVNAKIVWSDHPNNHKDWLDEELQPFNSMGGLVLEIVATKDIKEGEEGKRTTESIFVYYL</sequence>
<feature type="region of interest" description="Disordered" evidence="1">
    <location>
        <begin position="1"/>
        <end position="24"/>
    </location>
</feature>
<organism evidence="3 4">
    <name type="scientific">Fragilariopsis cylindrus CCMP1102</name>
    <dbReference type="NCBI Taxonomy" id="635003"/>
    <lineage>
        <taxon>Eukaryota</taxon>
        <taxon>Sar</taxon>
        <taxon>Stramenopiles</taxon>
        <taxon>Ochrophyta</taxon>
        <taxon>Bacillariophyta</taxon>
        <taxon>Bacillariophyceae</taxon>
        <taxon>Bacillariophycidae</taxon>
        <taxon>Bacillariales</taxon>
        <taxon>Bacillariaceae</taxon>
        <taxon>Fragilariopsis</taxon>
    </lineage>
</organism>
<dbReference type="SUPFAM" id="SSF82199">
    <property type="entry name" value="SET domain"/>
    <property type="match status" value="1"/>
</dbReference>
<evidence type="ECO:0000313" key="3">
    <source>
        <dbReference type="EMBL" id="OEU08833.1"/>
    </source>
</evidence>
<feature type="compositionally biased region" description="Basic and acidic residues" evidence="1">
    <location>
        <begin position="8"/>
        <end position="24"/>
    </location>
</feature>
<evidence type="ECO:0000313" key="4">
    <source>
        <dbReference type="Proteomes" id="UP000095751"/>
    </source>
</evidence>
<dbReference type="InterPro" id="IPR046341">
    <property type="entry name" value="SET_dom_sf"/>
</dbReference>
<feature type="domain" description="SET" evidence="2">
    <location>
        <begin position="306"/>
        <end position="472"/>
    </location>
</feature>